<dbReference type="GO" id="GO:0019543">
    <property type="term" value="P:propionate catabolic process"/>
    <property type="evidence" value="ECO:0007669"/>
    <property type="project" value="TreeGrafter"/>
</dbReference>
<dbReference type="PIRSF" id="PIRSF001348">
    <property type="entry name" value="PEP_carboxykinase_GTP"/>
    <property type="match status" value="1"/>
</dbReference>
<evidence type="ECO:0000256" key="6">
    <source>
        <dbReference type="ARBA" id="ARBA00022432"/>
    </source>
</evidence>
<dbReference type="EMBL" id="VLTM01000093">
    <property type="protein sequence ID" value="KAA0154418.1"/>
    <property type="molecule type" value="Genomic_DNA"/>
</dbReference>
<dbReference type="OMA" id="GPTNNWV"/>
<comment type="subunit">
    <text evidence="4">Monomer.</text>
</comment>
<dbReference type="Pfam" id="PF00821">
    <property type="entry name" value="PEPCK_GTP"/>
    <property type="match status" value="1"/>
</dbReference>
<evidence type="ECO:0000313" key="17">
    <source>
        <dbReference type="EMBL" id="KAA0168663.1"/>
    </source>
</evidence>
<accession>A0A5A8EKP7</accession>
<dbReference type="GO" id="GO:0005525">
    <property type="term" value="F:GTP binding"/>
    <property type="evidence" value="ECO:0007669"/>
    <property type="project" value="UniProtKB-KW"/>
</dbReference>
<dbReference type="Gene3D" id="3.90.228.20">
    <property type="match status" value="1"/>
</dbReference>
<keyword evidence="10" id="KW-0342">GTP-binding</keyword>
<proteinExistence type="inferred from homology"/>
<dbReference type="InterPro" id="IPR008210">
    <property type="entry name" value="PEP_carboxykinase_N"/>
</dbReference>
<organism evidence="18 19">
    <name type="scientific">Cafeteria roenbergensis</name>
    <name type="common">Marine flagellate</name>
    <dbReference type="NCBI Taxonomy" id="33653"/>
    <lineage>
        <taxon>Eukaryota</taxon>
        <taxon>Sar</taxon>
        <taxon>Stramenopiles</taxon>
        <taxon>Bigyra</taxon>
        <taxon>Opalozoa</taxon>
        <taxon>Bicosoecida</taxon>
        <taxon>Cafeteriaceae</taxon>
        <taxon>Cafeteria</taxon>
    </lineage>
</organism>
<dbReference type="Proteomes" id="UP000324907">
    <property type="component" value="Unassembled WGS sequence"/>
</dbReference>
<evidence type="ECO:0000256" key="5">
    <source>
        <dbReference type="ARBA" id="ARBA00012306"/>
    </source>
</evidence>
<evidence type="ECO:0000313" key="22">
    <source>
        <dbReference type="Proteomes" id="UP000325113"/>
    </source>
</evidence>
<evidence type="ECO:0000256" key="7">
    <source>
        <dbReference type="ARBA" id="ARBA00022723"/>
    </source>
</evidence>
<dbReference type="InterPro" id="IPR035077">
    <property type="entry name" value="PEP_carboxykinase_GTP_C"/>
</dbReference>
<dbReference type="EC" id="4.1.1.32" evidence="5"/>
<keyword evidence="6" id="KW-0312">Gluconeogenesis</keyword>
<dbReference type="InterPro" id="IPR013035">
    <property type="entry name" value="PEP_carboxykinase_C"/>
</dbReference>
<keyword evidence="7" id="KW-0479">Metal-binding</keyword>
<keyword evidence="11" id="KW-0464">Manganese</keyword>
<name>A0A5A8EKP7_CAFRO</name>
<dbReference type="GO" id="GO:0030145">
    <property type="term" value="F:manganese ion binding"/>
    <property type="evidence" value="ECO:0007669"/>
    <property type="project" value="TreeGrafter"/>
</dbReference>
<dbReference type="InterPro" id="IPR008209">
    <property type="entry name" value="PEP_carboxykinase_GTP"/>
</dbReference>
<dbReference type="OrthoDB" id="5841594at2759"/>
<dbReference type="CDD" id="cd00819">
    <property type="entry name" value="PEPCK_GTP"/>
    <property type="match status" value="1"/>
</dbReference>
<evidence type="ECO:0000256" key="3">
    <source>
        <dbReference type="ARBA" id="ARBA00005796"/>
    </source>
</evidence>
<evidence type="ECO:0000259" key="14">
    <source>
        <dbReference type="Pfam" id="PF17297"/>
    </source>
</evidence>
<dbReference type="GO" id="GO:0005829">
    <property type="term" value="C:cytosol"/>
    <property type="evidence" value="ECO:0007669"/>
    <property type="project" value="TreeGrafter"/>
</dbReference>
<dbReference type="GO" id="GO:0033993">
    <property type="term" value="P:response to lipid"/>
    <property type="evidence" value="ECO:0007669"/>
    <property type="project" value="TreeGrafter"/>
</dbReference>
<dbReference type="SUPFAM" id="SSF68923">
    <property type="entry name" value="PEP carboxykinase N-terminal domain"/>
    <property type="match status" value="1"/>
</dbReference>
<evidence type="ECO:0000313" key="16">
    <source>
        <dbReference type="EMBL" id="KAA0154418.1"/>
    </source>
</evidence>
<dbReference type="Proteomes" id="UP000325113">
    <property type="component" value="Unassembled WGS sequence"/>
</dbReference>
<evidence type="ECO:0000256" key="4">
    <source>
        <dbReference type="ARBA" id="ARBA00011245"/>
    </source>
</evidence>
<evidence type="ECO:0000256" key="2">
    <source>
        <dbReference type="ARBA" id="ARBA00004742"/>
    </source>
</evidence>
<dbReference type="EMBL" id="VLTO01000001">
    <property type="protein sequence ID" value="KAA0178209.1"/>
    <property type="molecule type" value="Genomic_DNA"/>
</dbReference>
<evidence type="ECO:0000313" key="20">
    <source>
        <dbReference type="Proteomes" id="UP000323011"/>
    </source>
</evidence>
<gene>
    <name evidence="18" type="ORF">FNF27_00063</name>
    <name evidence="17" type="ORF">FNF28_02403</name>
    <name evidence="15" type="ORF">FNF29_03484</name>
    <name evidence="16" type="ORF">FNF31_06299</name>
</gene>
<dbReference type="Pfam" id="PF17297">
    <property type="entry name" value="PEPCK_N"/>
    <property type="match status" value="1"/>
</dbReference>
<dbReference type="GO" id="GO:0004613">
    <property type="term" value="F:phosphoenolpyruvate carboxykinase (GTP) activity"/>
    <property type="evidence" value="ECO:0007669"/>
    <property type="project" value="UniProtKB-EC"/>
</dbReference>
<dbReference type="InterPro" id="IPR018091">
    <property type="entry name" value="PEP_carboxykin_GTP_CS"/>
</dbReference>
<dbReference type="GO" id="GO:0046327">
    <property type="term" value="P:glycerol biosynthetic process from pyruvate"/>
    <property type="evidence" value="ECO:0007669"/>
    <property type="project" value="TreeGrafter"/>
</dbReference>
<evidence type="ECO:0000313" key="21">
    <source>
        <dbReference type="Proteomes" id="UP000324907"/>
    </source>
</evidence>
<feature type="domain" description="Phosphoenolpyruvate carboxykinase C-terminal P-loop" evidence="13">
    <location>
        <begin position="274"/>
        <end position="641"/>
    </location>
</feature>
<evidence type="ECO:0000313" key="15">
    <source>
        <dbReference type="EMBL" id="KAA0152961.1"/>
    </source>
</evidence>
<comment type="pathway">
    <text evidence="2">Carbohydrate biosynthesis; gluconeogenesis.</text>
</comment>
<dbReference type="HAMAP" id="MF_00452">
    <property type="entry name" value="PEPCK_GTP"/>
    <property type="match status" value="1"/>
</dbReference>
<dbReference type="InterPro" id="IPR035078">
    <property type="entry name" value="PEP_carboxykinase_GTP_N"/>
</dbReference>
<dbReference type="PROSITE" id="PS00505">
    <property type="entry name" value="PEPCK_GTP"/>
    <property type="match status" value="1"/>
</dbReference>
<dbReference type="GO" id="GO:0042594">
    <property type="term" value="P:response to starvation"/>
    <property type="evidence" value="ECO:0007669"/>
    <property type="project" value="TreeGrafter"/>
</dbReference>
<dbReference type="Proteomes" id="UP000322899">
    <property type="component" value="Unassembled WGS sequence"/>
</dbReference>
<reference evidence="19 20" key="1">
    <citation type="submission" date="2019-07" db="EMBL/GenBank/DDBJ databases">
        <title>Genomes of Cafeteria roenbergensis.</title>
        <authorList>
            <person name="Fischer M.G."/>
            <person name="Hackl T."/>
            <person name="Roman M."/>
        </authorList>
    </citation>
    <scope>NUCLEOTIDE SEQUENCE [LARGE SCALE GENOMIC DNA]</scope>
    <source>
        <strain evidence="15 20">BVI</strain>
        <strain evidence="16 22">Cflag</strain>
        <strain evidence="18 19">E4-10P</strain>
        <strain evidence="17 21">RCC970-E3</strain>
    </source>
</reference>
<evidence type="ECO:0000256" key="11">
    <source>
        <dbReference type="ARBA" id="ARBA00023211"/>
    </source>
</evidence>
<dbReference type="Gene3D" id="2.170.8.10">
    <property type="entry name" value="Phosphoenolpyruvate Carboxykinase, domain 2"/>
    <property type="match status" value="1"/>
</dbReference>
<dbReference type="PANTHER" id="PTHR11561:SF0">
    <property type="entry name" value="PHOSPHOENOLPYRUVATE CARBOXYKINASE [GTP]-RELATED"/>
    <property type="match status" value="1"/>
</dbReference>
<dbReference type="FunFam" id="3.40.449.10:FF:000005">
    <property type="entry name" value="Phosphoenolpyruvate carboxykinase [GTP]"/>
    <property type="match status" value="1"/>
</dbReference>
<dbReference type="EMBL" id="VLTN01000018">
    <property type="protein sequence ID" value="KAA0152961.1"/>
    <property type="molecule type" value="Genomic_DNA"/>
</dbReference>
<keyword evidence="12" id="KW-0456">Lyase</keyword>
<comment type="similarity">
    <text evidence="3">Belongs to the phosphoenolpyruvate carboxykinase [GTP] family.</text>
</comment>
<dbReference type="SUPFAM" id="SSF53795">
    <property type="entry name" value="PEP carboxykinase-like"/>
    <property type="match status" value="1"/>
</dbReference>
<keyword evidence="8" id="KW-0547">Nucleotide-binding</keyword>
<protein>
    <recommendedName>
        <fullName evidence="5">phosphoenolpyruvate carboxykinase (GTP)</fullName>
        <ecNumber evidence="5">4.1.1.32</ecNumber>
    </recommendedName>
</protein>
<sequence length="645" mass="69945">MLARSCRSATRAVAGSSWALARAASSVAVADLEGELGKFTKSAKLQKWIRESVALCKPDRVHLLDGSEEEDAELKRHMVHNGTLIQLNPEKRPNSYLARSSPKDVARVEQCTFICSNDEADAGPTNNWADPKEMQARLDTLFDGSMKGRTMYVAPYSMGPIGGASSKSGVQITDSAYAVVNVRIMTRMGKQALAKIDEEDRFTPALHSVGEPLTEAGTPDSAWPCSDEKLITHFTDAEEPHIISYGSGYGGNAILGKKCHALRIASVQARNEGWMAEHMLILRLTSPEGEVKHIAGCFPSACGKTNLAMLSPDLPGWKVECVGDDIAWLRPGPDGRLWATNPESGFFGVAPGTSAKTNPNAMDSLHANCIFTNVALTDDGDIWWEGMTKEAPERATSWLRRDWRPEAGMGAAAHPNSRFTAPASQCPIIASNWEDPAGVPIDAFLMGGRRATTVPLVAQALSWEHGVYMGATMLSQTTAAAEGKPGELRSDPFAMKPFIGYNVGDYLQHWLDMGTSAAEGGKNLPKMFFVNWFRQENGTGGFVWPGFGSNSRVLEWVFHRCNAGDAPDARTNTTAVGHVPDAKTGLDVSGLDVTPEAMEEILTVDKAAWERDLHLHKETLDSFGDRVPAAVREQFEALKSRVTSA</sequence>
<evidence type="ECO:0000256" key="1">
    <source>
        <dbReference type="ARBA" id="ARBA00001936"/>
    </source>
</evidence>
<dbReference type="GO" id="GO:0006107">
    <property type="term" value="P:oxaloacetate metabolic process"/>
    <property type="evidence" value="ECO:0007669"/>
    <property type="project" value="TreeGrafter"/>
</dbReference>
<dbReference type="GO" id="GO:0006094">
    <property type="term" value="P:gluconeogenesis"/>
    <property type="evidence" value="ECO:0007669"/>
    <property type="project" value="UniProtKB-KW"/>
</dbReference>
<evidence type="ECO:0000313" key="19">
    <source>
        <dbReference type="Proteomes" id="UP000322899"/>
    </source>
</evidence>
<comment type="cofactor">
    <cofactor evidence="1">
        <name>Mn(2+)</name>
        <dbReference type="ChEBI" id="CHEBI:29035"/>
    </cofactor>
</comment>
<dbReference type="AlphaFoldDB" id="A0A5A8EKP7"/>
<dbReference type="EMBL" id="VLTL01000027">
    <property type="protein sequence ID" value="KAA0168663.1"/>
    <property type="molecule type" value="Genomic_DNA"/>
</dbReference>
<evidence type="ECO:0000313" key="18">
    <source>
        <dbReference type="EMBL" id="KAA0178209.1"/>
    </source>
</evidence>
<evidence type="ECO:0000256" key="9">
    <source>
        <dbReference type="ARBA" id="ARBA00022793"/>
    </source>
</evidence>
<evidence type="ECO:0000256" key="8">
    <source>
        <dbReference type="ARBA" id="ARBA00022741"/>
    </source>
</evidence>
<comment type="caution">
    <text evidence="18">The sequence shown here is derived from an EMBL/GenBank/DDBJ whole genome shotgun (WGS) entry which is preliminary data.</text>
</comment>
<dbReference type="Gene3D" id="3.40.449.10">
    <property type="entry name" value="Phosphoenolpyruvate Carboxykinase, domain 1"/>
    <property type="match status" value="1"/>
</dbReference>
<keyword evidence="20" id="KW-1185">Reference proteome</keyword>
<dbReference type="GO" id="GO:0071333">
    <property type="term" value="P:cellular response to glucose stimulus"/>
    <property type="evidence" value="ECO:0007669"/>
    <property type="project" value="TreeGrafter"/>
</dbReference>
<evidence type="ECO:0000256" key="10">
    <source>
        <dbReference type="ARBA" id="ARBA00023134"/>
    </source>
</evidence>
<evidence type="ECO:0000256" key="12">
    <source>
        <dbReference type="ARBA" id="ARBA00023239"/>
    </source>
</evidence>
<feature type="domain" description="Phosphoenolpyruvate carboxykinase GTP-utilising N-terminal" evidence="14">
    <location>
        <begin position="47"/>
        <end position="270"/>
    </location>
</feature>
<dbReference type="NCBIfam" id="NF003253">
    <property type="entry name" value="PRK04210.1"/>
    <property type="match status" value="1"/>
</dbReference>
<dbReference type="Proteomes" id="UP000323011">
    <property type="component" value="Unassembled WGS sequence"/>
</dbReference>
<dbReference type="PANTHER" id="PTHR11561">
    <property type="entry name" value="PHOSPHOENOLPYRUVATE CARBOXYKINASE"/>
    <property type="match status" value="1"/>
</dbReference>
<keyword evidence="9" id="KW-0210">Decarboxylase</keyword>
<evidence type="ECO:0000259" key="13">
    <source>
        <dbReference type="Pfam" id="PF00821"/>
    </source>
</evidence>